<dbReference type="AlphaFoldDB" id="A0A7U3Q505"/>
<dbReference type="Proteomes" id="UP000594759">
    <property type="component" value="Chromosome"/>
</dbReference>
<dbReference type="InterPro" id="IPR018891">
    <property type="entry name" value="AIPR_C"/>
</dbReference>
<dbReference type="KEGG" id="pex:IZT61_12170"/>
<keyword evidence="4" id="KW-1185">Reference proteome</keyword>
<proteinExistence type="predicted"/>
<evidence type="ECO:0000259" key="2">
    <source>
        <dbReference type="Pfam" id="PF22879"/>
    </source>
</evidence>
<evidence type="ECO:0000313" key="3">
    <source>
        <dbReference type="EMBL" id="QPH37867.1"/>
    </source>
</evidence>
<organism evidence="3 4">
    <name type="scientific">Pedobacter endophyticus</name>
    <dbReference type="NCBI Taxonomy" id="2789740"/>
    <lineage>
        <taxon>Bacteria</taxon>
        <taxon>Pseudomonadati</taxon>
        <taxon>Bacteroidota</taxon>
        <taxon>Sphingobacteriia</taxon>
        <taxon>Sphingobacteriales</taxon>
        <taxon>Sphingobacteriaceae</taxon>
        <taxon>Pedobacter</taxon>
    </lineage>
</organism>
<protein>
    <submittedName>
        <fullName evidence="3">AIPR family protein</fullName>
    </submittedName>
</protein>
<sequence>MEVTELLKYRENLIDSSLDSNRFTDQNTFLGQVLPLMYDAKLIDSEDYNECYYIYTQDNLKINGYSVNESGERLQLFIVNEDKLSLAAKPEELMISTKATYEHQFKRVTKFVNKAIKGYLNEGLQLSSPVGALTSKLASSEGADQFDVIEIFLLSASATVETRGSKPQPKKFDFEDEEISISYNRNRDRHSKSILVIKRLIDLNFLYSVEISRGAREVLIIDFQKDFSYQIEAIKAADEENFESYLCVLPATILAELYKRYSTRLLEKNVRSFLQFKGVNAGIRETIRLNPEKFIAFNNGITITSTGKQTKEENGKTFITSLTDFQIVNGGQTTASIFFTRKDGFSVDNVKVMAKINIAKNMSEHGLDDLISKISRFSNSQTKVSTVDLGSRNPQLTKIKSLSDSVMMPSGKKWFFEKSKGEFNTLVRMGGKAEKDFPKEVRFSKEQLGKYYTAWGDQPYMVKKGGDKVFKHFIDAISGDENGKGIVAIDRNFYEMLISRVILFRKMEDIYGAGKIAIGQIRSAVVPYCISILYDWIDGSKNGKVFDFGKLWLKESLGDDLATFMKEMMKLMNDLIKKYAASDDYAEYSKRKELWDNISSSMEIETLMSESNAKKILEKYSIGKDEMKVKLAKKSKQKFADLGDLQHNVMIFTKTADYYKKLGLVISEDISSSQRSKMDHIINCIVNHNDINPEHLDFEREIVHHLQSSNPELFDTIQVPTDLRWQDAFDLVSRIYNRTLEESGNILSAFQRQREIAKIKGAKFYSVYDEIGKLLCEGKCPTIRQIYSVKTTLSTNLQMGL</sequence>
<dbReference type="InterPro" id="IPR055101">
    <property type="entry name" value="AIPR_N"/>
</dbReference>
<accession>A0A7U3Q505</accession>
<dbReference type="Pfam" id="PF10592">
    <property type="entry name" value="AIPR"/>
    <property type="match status" value="1"/>
</dbReference>
<evidence type="ECO:0000313" key="4">
    <source>
        <dbReference type="Proteomes" id="UP000594759"/>
    </source>
</evidence>
<reference evidence="3 4" key="1">
    <citation type="submission" date="2020-11" db="EMBL/GenBank/DDBJ databases">
        <title>Pedobacter endophytica, an endophytic bacteria isolated form Carex pumila.</title>
        <authorList>
            <person name="Peng Y."/>
            <person name="Jiang L."/>
            <person name="Lee J."/>
        </authorList>
    </citation>
    <scope>NUCLEOTIDE SEQUENCE [LARGE SCALE GENOMIC DNA]</scope>
    <source>
        <strain evidence="3 4">JBR3-12</strain>
    </source>
</reference>
<dbReference type="Pfam" id="PF22879">
    <property type="entry name" value="AIPR_N"/>
    <property type="match status" value="1"/>
</dbReference>
<gene>
    <name evidence="3" type="ORF">IZT61_12170</name>
</gene>
<feature type="domain" description="Abortive phage infection protein C-terminal" evidence="1">
    <location>
        <begin position="266"/>
        <end position="578"/>
    </location>
</feature>
<dbReference type="EMBL" id="CP064939">
    <property type="protein sequence ID" value="QPH37867.1"/>
    <property type="molecule type" value="Genomic_DNA"/>
</dbReference>
<evidence type="ECO:0000259" key="1">
    <source>
        <dbReference type="Pfam" id="PF10592"/>
    </source>
</evidence>
<feature type="domain" description="Abortive infection phage resistance protein N-terminal" evidence="2">
    <location>
        <begin position="45"/>
        <end position="161"/>
    </location>
</feature>
<name>A0A7U3Q505_9SPHI</name>